<dbReference type="GO" id="GO:0004089">
    <property type="term" value="F:carbonate dehydratase activity"/>
    <property type="evidence" value="ECO:0007669"/>
    <property type="project" value="InterPro"/>
</dbReference>
<dbReference type="GO" id="GO:0008270">
    <property type="term" value="F:zinc ion binding"/>
    <property type="evidence" value="ECO:0007669"/>
    <property type="project" value="InterPro"/>
</dbReference>
<reference evidence="5" key="1">
    <citation type="submission" date="2018-05" db="EMBL/GenBank/DDBJ databases">
        <authorList>
            <person name="Lanie J.A."/>
            <person name="Ng W.-L."/>
            <person name="Kazmierczak K.M."/>
            <person name="Andrzejewski T.M."/>
            <person name="Davidsen T.M."/>
            <person name="Wayne K.J."/>
            <person name="Tettelin H."/>
            <person name="Glass J.I."/>
            <person name="Rusch D."/>
            <person name="Podicherti R."/>
            <person name="Tsui H.-C.T."/>
            <person name="Winkler M.E."/>
        </authorList>
    </citation>
    <scope>NUCLEOTIDE SEQUENCE</scope>
</reference>
<dbReference type="InterPro" id="IPR036874">
    <property type="entry name" value="Carbonic_anhydrase_sf"/>
</dbReference>
<dbReference type="SUPFAM" id="SSF53056">
    <property type="entry name" value="beta-carbonic anhydrase, cab"/>
    <property type="match status" value="1"/>
</dbReference>
<gene>
    <name evidence="5" type="ORF">METZ01_LOCUS158476</name>
</gene>
<dbReference type="InterPro" id="IPR001765">
    <property type="entry name" value="Carbonic_anhydrase"/>
</dbReference>
<protein>
    <recommendedName>
        <fullName evidence="6">Carbonic anhydrase</fullName>
    </recommendedName>
</protein>
<evidence type="ECO:0000256" key="3">
    <source>
        <dbReference type="ARBA" id="ARBA00022723"/>
    </source>
</evidence>
<dbReference type="Gene3D" id="3.40.1050.10">
    <property type="entry name" value="Carbonic anhydrase"/>
    <property type="match status" value="1"/>
</dbReference>
<dbReference type="PANTHER" id="PTHR43175">
    <property type="entry name" value="CARBONIC ANHYDRASE"/>
    <property type="match status" value="1"/>
</dbReference>
<organism evidence="5">
    <name type="scientific">marine metagenome</name>
    <dbReference type="NCBI Taxonomy" id="408172"/>
    <lineage>
        <taxon>unclassified sequences</taxon>
        <taxon>metagenomes</taxon>
        <taxon>ecological metagenomes</taxon>
    </lineage>
</organism>
<evidence type="ECO:0000313" key="5">
    <source>
        <dbReference type="EMBL" id="SVB05622.1"/>
    </source>
</evidence>
<comment type="similarity">
    <text evidence="2">Belongs to the beta-class carbonic anhydrase family.</text>
</comment>
<sequence>MTNKKLTILTCMDSRMDPIKISGIAQDEAYIIRNAGGRATDEAIDSMILTEKFFDVKEWWVIHHSDCLMGNLQDHQMSALPETIRGNIFLDLEKSVIDDINLIRSHESVHDHIEIKGFIFDLEENLLTPI</sequence>
<evidence type="ECO:0000256" key="2">
    <source>
        <dbReference type="ARBA" id="ARBA00006217"/>
    </source>
</evidence>
<evidence type="ECO:0000256" key="4">
    <source>
        <dbReference type="ARBA" id="ARBA00022833"/>
    </source>
</evidence>
<dbReference type="PANTHER" id="PTHR43175:SF3">
    <property type="entry name" value="CARBON DISULFIDE HYDROLASE"/>
    <property type="match status" value="1"/>
</dbReference>
<name>A0A382AX39_9ZZZZ</name>
<accession>A0A382AX39</accession>
<keyword evidence="3" id="KW-0479">Metal-binding</keyword>
<evidence type="ECO:0000256" key="1">
    <source>
        <dbReference type="ARBA" id="ARBA00001947"/>
    </source>
</evidence>
<comment type="cofactor">
    <cofactor evidence="1">
        <name>Zn(2+)</name>
        <dbReference type="ChEBI" id="CHEBI:29105"/>
    </cofactor>
</comment>
<dbReference type="Pfam" id="PF00484">
    <property type="entry name" value="Pro_CA"/>
    <property type="match status" value="1"/>
</dbReference>
<dbReference type="SMART" id="SM00947">
    <property type="entry name" value="Pro_CA"/>
    <property type="match status" value="1"/>
</dbReference>
<evidence type="ECO:0008006" key="6">
    <source>
        <dbReference type="Google" id="ProtNLM"/>
    </source>
</evidence>
<dbReference type="EMBL" id="UINC01027050">
    <property type="protein sequence ID" value="SVB05622.1"/>
    <property type="molecule type" value="Genomic_DNA"/>
</dbReference>
<keyword evidence="4" id="KW-0862">Zinc</keyword>
<proteinExistence type="inferred from homology"/>
<dbReference type="AlphaFoldDB" id="A0A382AX39"/>